<dbReference type="SUPFAM" id="SSF47203">
    <property type="entry name" value="Acyl-CoA dehydrogenase C-terminal domain-like"/>
    <property type="match status" value="1"/>
</dbReference>
<reference evidence="9 10" key="1">
    <citation type="submission" date="2019-02" db="EMBL/GenBank/DDBJ databases">
        <title>Halieaceae_genomes.</title>
        <authorList>
            <person name="Li S.-H."/>
        </authorList>
    </citation>
    <scope>NUCLEOTIDE SEQUENCE [LARGE SCALE GENOMIC DNA]</scope>
    <source>
        <strain evidence="9 10">JH123</strain>
    </source>
</reference>
<evidence type="ECO:0000259" key="6">
    <source>
        <dbReference type="Pfam" id="PF00441"/>
    </source>
</evidence>
<evidence type="ECO:0000259" key="7">
    <source>
        <dbReference type="Pfam" id="PF02770"/>
    </source>
</evidence>
<dbReference type="Proteomes" id="UP001317963">
    <property type="component" value="Chromosome"/>
</dbReference>
<feature type="domain" description="Acyl-CoA dehydrogenase/oxidase C-terminal" evidence="6">
    <location>
        <begin position="232"/>
        <end position="380"/>
    </location>
</feature>
<accession>A0ABY6Q829</accession>
<dbReference type="InterPro" id="IPR009075">
    <property type="entry name" value="AcylCo_DH/oxidase_C"/>
</dbReference>
<organism evidence="9 10">
    <name type="scientific">Candidatus Paraluminiphilus aquimaris</name>
    <dbReference type="NCBI Taxonomy" id="2518994"/>
    <lineage>
        <taxon>Bacteria</taxon>
        <taxon>Pseudomonadati</taxon>
        <taxon>Pseudomonadota</taxon>
        <taxon>Gammaproteobacteria</taxon>
        <taxon>Cellvibrionales</taxon>
        <taxon>Halieaceae</taxon>
        <taxon>Candidatus Paraluminiphilus</taxon>
    </lineage>
</organism>
<dbReference type="Gene3D" id="2.40.110.10">
    <property type="entry name" value="Butyryl-CoA Dehydrogenase, subunit A, domain 2"/>
    <property type="match status" value="1"/>
</dbReference>
<dbReference type="Pfam" id="PF02771">
    <property type="entry name" value="Acyl-CoA_dh_N"/>
    <property type="match status" value="1"/>
</dbReference>
<feature type="domain" description="Acyl-CoA oxidase/dehydrogenase middle" evidence="7">
    <location>
        <begin position="123"/>
        <end position="220"/>
    </location>
</feature>
<dbReference type="InterPro" id="IPR036250">
    <property type="entry name" value="AcylCo_DH-like_C"/>
</dbReference>
<dbReference type="Pfam" id="PF02770">
    <property type="entry name" value="Acyl-CoA_dh_M"/>
    <property type="match status" value="1"/>
</dbReference>
<evidence type="ECO:0000256" key="2">
    <source>
        <dbReference type="ARBA" id="ARBA00009347"/>
    </source>
</evidence>
<feature type="domain" description="Acyl-CoA dehydrogenase/oxidase N-terminal" evidence="8">
    <location>
        <begin position="9"/>
        <end position="119"/>
    </location>
</feature>
<name>A0ABY6Q829_9GAMM</name>
<keyword evidence="4 5" id="KW-0274">FAD</keyword>
<dbReference type="InterPro" id="IPR013786">
    <property type="entry name" value="AcylCoA_DH/ox_N"/>
</dbReference>
<dbReference type="PANTHER" id="PTHR43884">
    <property type="entry name" value="ACYL-COA DEHYDROGENASE"/>
    <property type="match status" value="1"/>
</dbReference>
<dbReference type="InterPro" id="IPR046373">
    <property type="entry name" value="Acyl-CoA_Oxase/DH_mid-dom_sf"/>
</dbReference>
<evidence type="ECO:0000256" key="1">
    <source>
        <dbReference type="ARBA" id="ARBA00001974"/>
    </source>
</evidence>
<evidence type="ECO:0000256" key="5">
    <source>
        <dbReference type="RuleBase" id="RU362125"/>
    </source>
</evidence>
<proteinExistence type="inferred from homology"/>
<evidence type="ECO:0000313" key="10">
    <source>
        <dbReference type="Proteomes" id="UP001317963"/>
    </source>
</evidence>
<dbReference type="PROSITE" id="PS00073">
    <property type="entry name" value="ACYL_COA_DH_2"/>
    <property type="match status" value="1"/>
</dbReference>
<dbReference type="RefSeq" id="WP_279241540.1">
    <property type="nucleotide sequence ID" value="NZ_CP036501.1"/>
</dbReference>
<dbReference type="InterPro" id="IPR037069">
    <property type="entry name" value="AcylCoA_DH/ox_N_sf"/>
</dbReference>
<comment type="similarity">
    <text evidence="2 5">Belongs to the acyl-CoA dehydrogenase family.</text>
</comment>
<dbReference type="InterPro" id="IPR006091">
    <property type="entry name" value="Acyl-CoA_Oxase/DH_mid-dom"/>
</dbReference>
<evidence type="ECO:0000256" key="4">
    <source>
        <dbReference type="ARBA" id="ARBA00022827"/>
    </source>
</evidence>
<dbReference type="InterPro" id="IPR006089">
    <property type="entry name" value="Acyl-CoA_DH_CS"/>
</dbReference>
<evidence type="ECO:0000259" key="8">
    <source>
        <dbReference type="Pfam" id="PF02771"/>
    </source>
</evidence>
<dbReference type="Pfam" id="PF00441">
    <property type="entry name" value="Acyl-CoA_dh_1"/>
    <property type="match status" value="1"/>
</dbReference>
<keyword evidence="3 5" id="KW-0285">Flavoprotein</keyword>
<protein>
    <submittedName>
        <fullName evidence="9">Acyl-CoA dehydrogenase</fullName>
    </submittedName>
</protein>
<evidence type="ECO:0000313" key="9">
    <source>
        <dbReference type="EMBL" id="UZP75070.1"/>
    </source>
</evidence>
<dbReference type="PANTHER" id="PTHR43884:SF12">
    <property type="entry name" value="ISOVALERYL-COA DEHYDROGENASE, MITOCHONDRIAL-RELATED"/>
    <property type="match status" value="1"/>
</dbReference>
<evidence type="ECO:0000256" key="3">
    <source>
        <dbReference type="ARBA" id="ARBA00022630"/>
    </source>
</evidence>
<gene>
    <name evidence="9" type="ORF">E0F26_10115</name>
</gene>
<sequence>MIPRHIFESEHDVFRDTVRKFLMEEAYEQHVQWEKDGQIDRNFWYKAGEQGMLCPGAPEEYGGVGADFRYNMVVSEEVSRLGLTGIGFSLHNDVTTPYLTNVANEAQKQKYLQRCISGDCIVAIAMTEPGTGSDLQGIKTSAVDMGDHYLLNGSKTFITCGQQADIVLVVCRTDPDPKAGAKAFSILIVERDMPGFERGRNLDKLGQKAQDTSELFFNDVKVPKENLLGEEGMGFIYLMRELPQERLSIAVSAVAGCESVMAQTVNYVKERKAFGKSIADFQNTQFTLAQLEAEVTAMRIFIDRCAELLLTSELTTVDASKAKLLATELQGRVTDQCLQLHGGYGYMWEYPVTRAYADARIQRIYGGTSEVMKLIIGRDLLS</sequence>
<dbReference type="Gene3D" id="1.20.140.10">
    <property type="entry name" value="Butyryl-CoA Dehydrogenase, subunit A, domain 3"/>
    <property type="match status" value="1"/>
</dbReference>
<dbReference type="SUPFAM" id="SSF56645">
    <property type="entry name" value="Acyl-CoA dehydrogenase NM domain-like"/>
    <property type="match status" value="1"/>
</dbReference>
<dbReference type="EMBL" id="CP036501">
    <property type="protein sequence ID" value="UZP75070.1"/>
    <property type="molecule type" value="Genomic_DNA"/>
</dbReference>
<keyword evidence="10" id="KW-1185">Reference proteome</keyword>
<keyword evidence="5" id="KW-0560">Oxidoreductase</keyword>
<dbReference type="InterPro" id="IPR009100">
    <property type="entry name" value="AcylCoA_DH/oxidase_NM_dom_sf"/>
</dbReference>
<comment type="cofactor">
    <cofactor evidence="1 5">
        <name>FAD</name>
        <dbReference type="ChEBI" id="CHEBI:57692"/>
    </cofactor>
</comment>
<dbReference type="Gene3D" id="1.10.540.10">
    <property type="entry name" value="Acyl-CoA dehydrogenase/oxidase, N-terminal domain"/>
    <property type="match status" value="1"/>
</dbReference>